<evidence type="ECO:0000256" key="2">
    <source>
        <dbReference type="ARBA" id="ARBA00023163"/>
    </source>
</evidence>
<protein>
    <recommendedName>
        <fullName evidence="6">Zinc-finger</fullName>
    </recommendedName>
</protein>
<evidence type="ECO:0000313" key="5">
    <source>
        <dbReference type="Proteomes" id="UP001500635"/>
    </source>
</evidence>
<evidence type="ECO:0000256" key="3">
    <source>
        <dbReference type="SAM" id="MobiDB-lite"/>
    </source>
</evidence>
<dbReference type="EMBL" id="BAABFR010000101">
    <property type="protein sequence ID" value="GAA4402726.1"/>
    <property type="molecule type" value="Genomic_DNA"/>
</dbReference>
<dbReference type="Gene3D" id="1.10.10.1320">
    <property type="entry name" value="Anti-sigma factor, zinc-finger domain"/>
    <property type="match status" value="1"/>
</dbReference>
<keyword evidence="1" id="KW-0805">Transcription regulation</keyword>
<keyword evidence="5" id="KW-1185">Reference proteome</keyword>
<name>A0ABP8K9B6_9ACTN</name>
<feature type="compositionally biased region" description="Basic and acidic residues" evidence="3">
    <location>
        <begin position="116"/>
        <end position="125"/>
    </location>
</feature>
<accession>A0ABP8K9B6</accession>
<reference evidence="5" key="1">
    <citation type="journal article" date="2019" name="Int. J. Syst. Evol. Microbiol.">
        <title>The Global Catalogue of Microorganisms (GCM) 10K type strain sequencing project: providing services to taxonomists for standard genome sequencing and annotation.</title>
        <authorList>
            <consortium name="The Broad Institute Genomics Platform"/>
            <consortium name="The Broad Institute Genome Sequencing Center for Infectious Disease"/>
            <person name="Wu L."/>
            <person name="Ma J."/>
        </authorList>
    </citation>
    <scope>NUCLEOTIDE SEQUENCE [LARGE SCALE GENOMIC DNA]</scope>
    <source>
        <strain evidence="5">JCM 17688</strain>
    </source>
</reference>
<keyword evidence="2" id="KW-0804">Transcription</keyword>
<sequence length="133" mass="14638">MLSRMPLRGLPDRTQPDEGSGPAGPRRFSSTQHLAFEAVVAYVDGELRMNAHMRAATHIAECPLCAAEVDAQRQARTMLRESGEISVPRHLLGALSQIPSAFDAPEFPTYQPFEEPGARRAEAGKRGRRRSRG</sequence>
<evidence type="ECO:0008006" key="6">
    <source>
        <dbReference type="Google" id="ProtNLM"/>
    </source>
</evidence>
<evidence type="ECO:0000256" key="1">
    <source>
        <dbReference type="ARBA" id="ARBA00023015"/>
    </source>
</evidence>
<feature type="region of interest" description="Disordered" evidence="3">
    <location>
        <begin position="1"/>
        <end position="30"/>
    </location>
</feature>
<dbReference type="Proteomes" id="UP001500635">
    <property type="component" value="Unassembled WGS sequence"/>
</dbReference>
<comment type="caution">
    <text evidence="4">The sequence shown here is derived from an EMBL/GenBank/DDBJ whole genome shotgun (WGS) entry which is preliminary data.</text>
</comment>
<evidence type="ECO:0000313" key="4">
    <source>
        <dbReference type="EMBL" id="GAA4402726.1"/>
    </source>
</evidence>
<feature type="region of interest" description="Disordered" evidence="3">
    <location>
        <begin position="103"/>
        <end position="133"/>
    </location>
</feature>
<dbReference type="InterPro" id="IPR041916">
    <property type="entry name" value="Anti_sigma_zinc_sf"/>
</dbReference>
<gene>
    <name evidence="4" type="ORF">GCM10023147_43600</name>
</gene>
<organism evidence="4 5">
    <name type="scientific">Tsukamurella soli</name>
    <dbReference type="NCBI Taxonomy" id="644556"/>
    <lineage>
        <taxon>Bacteria</taxon>
        <taxon>Bacillati</taxon>
        <taxon>Actinomycetota</taxon>
        <taxon>Actinomycetes</taxon>
        <taxon>Mycobacteriales</taxon>
        <taxon>Tsukamurellaceae</taxon>
        <taxon>Tsukamurella</taxon>
    </lineage>
</organism>
<proteinExistence type="predicted"/>